<name>A0A330GIG5_ENTCL</name>
<dbReference type="InterPro" id="IPR010179">
    <property type="entry name" value="CRISPR-assoc_prot_Cse3"/>
</dbReference>
<evidence type="ECO:0000313" key="1">
    <source>
        <dbReference type="EMBL" id="RAZ66844.1"/>
    </source>
</evidence>
<dbReference type="SUPFAM" id="SSF117987">
    <property type="entry name" value="CRISPR-associated protein"/>
    <property type="match status" value="2"/>
</dbReference>
<dbReference type="Gene3D" id="3.30.70.1200">
    <property type="entry name" value="Crispr-associated protein, domain 1"/>
    <property type="match status" value="1"/>
</dbReference>
<dbReference type="RefSeq" id="WP_112780966.1">
    <property type="nucleotide sequence ID" value="NZ_CABMNQ010000021.1"/>
</dbReference>
<proteinExistence type="predicted"/>
<dbReference type="SMART" id="SM01101">
    <property type="entry name" value="CRISPR_assoc"/>
    <property type="match status" value="1"/>
</dbReference>
<gene>
    <name evidence="1" type="primary">cas6e</name>
    <name evidence="1" type="ORF">DP202_12805</name>
</gene>
<comment type="caution">
    <text evidence="1">The sequence shown here is derived from an EMBL/GenBank/DDBJ whole genome shotgun (WGS) entry which is preliminary data.</text>
</comment>
<dbReference type="AlphaFoldDB" id="A0A330GIG5"/>
<dbReference type="Proteomes" id="UP000251576">
    <property type="component" value="Unassembled WGS sequence"/>
</dbReference>
<dbReference type="Pfam" id="PF08798">
    <property type="entry name" value="CRISPR_assoc"/>
    <property type="match status" value="1"/>
</dbReference>
<dbReference type="Gene3D" id="3.30.70.1210">
    <property type="entry name" value="Crispr-associated protein, domain 2"/>
    <property type="match status" value="1"/>
</dbReference>
<reference evidence="1 2" key="1">
    <citation type="submission" date="2018-06" db="EMBL/GenBank/DDBJ databases">
        <title>ACT-28, a chromosomally-encoded AmpC with carbapenemase activity from Enterobacter kobei.</title>
        <authorList>
            <person name="Jousset A.B."/>
            <person name="Oueslati S."/>
            <person name="Bernabeu S."/>
            <person name="Takissian J."/>
            <person name="Creton E."/>
            <person name="Vogel A."/>
            <person name="Cotellon G."/>
            <person name="Bonnin R.A."/>
            <person name="Dortet L."/>
            <person name="Naas T."/>
        </authorList>
    </citation>
    <scope>NUCLEOTIDE SEQUENCE [LARGE SCALE GENOMIC DNA]</scope>
    <source>
        <strain evidence="1 2">99B3</strain>
    </source>
</reference>
<sequence>MYLSKITLDTTRLAPEQLLQLVEQGEYAMHQWLWRLFPGTEQRSFLYRREELQGAFRFFVLSPHIPASQDIFTVESRPFEPVFSPGLRLRFTLRANPTLCKEGKRHDLLMEAKLRVKNKVEKAEIWPVQQQAALEWLQRQGERSGFSLVTAQVEGYRQQLIVRAKNRQRIQFSTVDYSGVIDVRDPARFHEQLTLGFGKSRAFGCGLMLIKPEIAA</sequence>
<protein>
    <submittedName>
        <fullName evidence="1">Type I-E CRISPR-associated protein Cas6/Cse3/CasE</fullName>
    </submittedName>
</protein>
<dbReference type="EMBL" id="QMDH01000021">
    <property type="protein sequence ID" value="RAZ66844.1"/>
    <property type="molecule type" value="Genomic_DNA"/>
</dbReference>
<organism evidence="1 2">
    <name type="scientific">Enterobacter cloacae</name>
    <dbReference type="NCBI Taxonomy" id="550"/>
    <lineage>
        <taxon>Bacteria</taxon>
        <taxon>Pseudomonadati</taxon>
        <taxon>Pseudomonadota</taxon>
        <taxon>Gammaproteobacteria</taxon>
        <taxon>Enterobacterales</taxon>
        <taxon>Enterobacteriaceae</taxon>
        <taxon>Enterobacter</taxon>
        <taxon>Enterobacter cloacae complex</taxon>
    </lineage>
</organism>
<dbReference type="CDD" id="cd09727">
    <property type="entry name" value="Cas6_I-E"/>
    <property type="match status" value="1"/>
</dbReference>
<dbReference type="NCBIfam" id="TIGR01907">
    <property type="entry name" value="casE_Cse3"/>
    <property type="match status" value="1"/>
</dbReference>
<evidence type="ECO:0000313" key="2">
    <source>
        <dbReference type="Proteomes" id="UP000251576"/>
    </source>
</evidence>
<accession>A0A330GIG5</accession>